<dbReference type="eggNOG" id="ENOG502RJX6">
    <property type="taxonomic scope" value="Eukaryota"/>
</dbReference>
<dbReference type="AlphaFoldDB" id="B4LBS6"/>
<dbReference type="KEGG" id="dvi:6623366"/>
<dbReference type="Pfam" id="PF02995">
    <property type="entry name" value="DUF229"/>
    <property type="match status" value="1"/>
</dbReference>
<dbReference type="FunFam" id="3.40.720.10:FF:000017">
    <property type="entry name" value="Predicted protein"/>
    <property type="match status" value="1"/>
</dbReference>
<dbReference type="CDD" id="cd16021">
    <property type="entry name" value="ALP_like"/>
    <property type="match status" value="1"/>
</dbReference>
<sequence length="637" mass="73882">MELHLAGGNTRRTMWRTHLWWNGLLLLSCVQSVKPKKYIVRTEGCKIEDPYPYDAEVWKNFKRIEYTECSTLQPLTRAEYNASTEFYQLHINQSAFQQYLQIDLDFAAHSSSSPSCCYMPVERVTEQEVDLGENCISFESGVQLRNTTLGFLVQCYANGKRIYTNGHATVPERGHVRRRLAEWAIERGEAVPSVLLVAMDTISRQQLMRAMPLTRQYLQNTGWFELAGYNKVEDNTLPNVLPLTTGYNRNSVNHMCNPHEEEGLERCPFIWKLYQDLGYVTAFGEDDTPINTFNYLIKGFRQPPVDYYLRPYLMAAEQWLDGSDQLEQDSQPCLGYRHAAEHVYDYALEFTRRYRNDSYFGFFWTNTHSHGNSISRTSAMDRYMRRFWQRMAEQGTMEHSVVFFLSDHGLLDGSTRRTPLGWLEERLPFLYIWLPPHLRQAHPEFVHALNENRQRLTSPFDVFVTLKHILRLASPNDLAHLLGDAADCPSCQSLLQPVPLARTCADAGIPEHWCTCRSYYTYSRHTSTDYLMAQLIVQHINALFEKYKDGKYAGLCKPLTLMNIMRASIARLNKADNPRISIHRLQIQVEPTQSIYEATLSHNNSSQNMVISGISRLDEHKPFCYGEQVDQFICKCR</sequence>
<keyword evidence="1" id="KW-0732">Signal</keyword>
<proteinExistence type="predicted"/>
<protein>
    <recommendedName>
        <fullName evidence="4">Sulfatase N-terminal domain-containing protein</fullName>
    </recommendedName>
</protein>
<feature type="chain" id="PRO_5006457067" description="Sulfatase N-terminal domain-containing protein" evidence="1">
    <location>
        <begin position="36"/>
        <end position="637"/>
    </location>
</feature>
<dbReference type="InterPro" id="IPR017850">
    <property type="entry name" value="Alkaline_phosphatase_core_sf"/>
</dbReference>
<evidence type="ECO:0000313" key="3">
    <source>
        <dbReference type="Proteomes" id="UP000008792"/>
    </source>
</evidence>
<reference evidence="2 3" key="1">
    <citation type="journal article" date="2007" name="Nature">
        <title>Evolution of genes and genomes on the Drosophila phylogeny.</title>
        <authorList>
            <consortium name="Drosophila 12 Genomes Consortium"/>
            <person name="Clark A.G."/>
            <person name="Eisen M.B."/>
            <person name="Smith D.R."/>
            <person name="Bergman C.M."/>
            <person name="Oliver B."/>
            <person name="Markow T.A."/>
            <person name="Kaufman T.C."/>
            <person name="Kellis M."/>
            <person name="Gelbart W."/>
            <person name="Iyer V.N."/>
            <person name="Pollard D.A."/>
            <person name="Sackton T.B."/>
            <person name="Larracuente A.M."/>
            <person name="Singh N.D."/>
            <person name="Abad J.P."/>
            <person name="Abt D.N."/>
            <person name="Adryan B."/>
            <person name="Aguade M."/>
            <person name="Akashi H."/>
            <person name="Anderson W.W."/>
            <person name="Aquadro C.F."/>
            <person name="Ardell D.H."/>
            <person name="Arguello R."/>
            <person name="Artieri C.G."/>
            <person name="Barbash D.A."/>
            <person name="Barker D."/>
            <person name="Barsanti P."/>
            <person name="Batterham P."/>
            <person name="Batzoglou S."/>
            <person name="Begun D."/>
            <person name="Bhutkar A."/>
            <person name="Blanco E."/>
            <person name="Bosak S.A."/>
            <person name="Bradley R.K."/>
            <person name="Brand A.D."/>
            <person name="Brent M.R."/>
            <person name="Brooks A.N."/>
            <person name="Brown R.H."/>
            <person name="Butlin R.K."/>
            <person name="Caggese C."/>
            <person name="Calvi B.R."/>
            <person name="Bernardo de Carvalho A."/>
            <person name="Caspi A."/>
            <person name="Castrezana S."/>
            <person name="Celniker S.E."/>
            <person name="Chang J.L."/>
            <person name="Chapple C."/>
            <person name="Chatterji S."/>
            <person name="Chinwalla A."/>
            <person name="Civetta A."/>
            <person name="Clifton S.W."/>
            <person name="Comeron J.M."/>
            <person name="Costello J.C."/>
            <person name="Coyne J.A."/>
            <person name="Daub J."/>
            <person name="David R.G."/>
            <person name="Delcher A.L."/>
            <person name="Delehaunty K."/>
            <person name="Do C.B."/>
            <person name="Ebling H."/>
            <person name="Edwards K."/>
            <person name="Eickbush T."/>
            <person name="Evans J.D."/>
            <person name="Filipski A."/>
            <person name="Findeiss S."/>
            <person name="Freyhult E."/>
            <person name="Fulton L."/>
            <person name="Fulton R."/>
            <person name="Garcia A.C."/>
            <person name="Gardiner A."/>
            <person name="Garfield D.A."/>
            <person name="Garvin B.E."/>
            <person name="Gibson G."/>
            <person name="Gilbert D."/>
            <person name="Gnerre S."/>
            <person name="Godfrey J."/>
            <person name="Good R."/>
            <person name="Gotea V."/>
            <person name="Gravely B."/>
            <person name="Greenberg A.J."/>
            <person name="Griffiths-Jones S."/>
            <person name="Gross S."/>
            <person name="Guigo R."/>
            <person name="Gustafson E.A."/>
            <person name="Haerty W."/>
            <person name="Hahn M.W."/>
            <person name="Halligan D.L."/>
            <person name="Halpern A.L."/>
            <person name="Halter G.M."/>
            <person name="Han M.V."/>
            <person name="Heger A."/>
            <person name="Hillier L."/>
            <person name="Hinrichs A.S."/>
            <person name="Holmes I."/>
            <person name="Hoskins R.A."/>
            <person name="Hubisz M.J."/>
            <person name="Hultmark D."/>
            <person name="Huntley M.A."/>
            <person name="Jaffe D.B."/>
            <person name="Jagadeeshan S."/>
            <person name="Jeck W.R."/>
            <person name="Johnson J."/>
            <person name="Jones C.D."/>
            <person name="Jordan W.C."/>
            <person name="Karpen G.H."/>
            <person name="Kataoka E."/>
            <person name="Keightley P.D."/>
            <person name="Kheradpour P."/>
            <person name="Kirkness E.F."/>
            <person name="Koerich L.B."/>
            <person name="Kristiansen K."/>
            <person name="Kudrna D."/>
            <person name="Kulathinal R.J."/>
            <person name="Kumar S."/>
            <person name="Kwok R."/>
            <person name="Lander E."/>
            <person name="Langley C.H."/>
            <person name="Lapoint R."/>
            <person name="Lazzaro B.P."/>
            <person name="Lee S.J."/>
            <person name="Levesque L."/>
            <person name="Li R."/>
            <person name="Lin C.F."/>
            <person name="Lin M.F."/>
            <person name="Lindblad-Toh K."/>
            <person name="Llopart A."/>
            <person name="Long M."/>
            <person name="Low L."/>
            <person name="Lozovsky E."/>
            <person name="Lu J."/>
            <person name="Luo M."/>
            <person name="Machado C.A."/>
            <person name="Makalowski W."/>
            <person name="Marzo M."/>
            <person name="Matsuda M."/>
            <person name="Matzkin L."/>
            <person name="McAllister B."/>
            <person name="McBride C.S."/>
            <person name="McKernan B."/>
            <person name="McKernan K."/>
            <person name="Mendez-Lago M."/>
            <person name="Minx P."/>
            <person name="Mollenhauer M.U."/>
            <person name="Montooth K."/>
            <person name="Mount S.M."/>
            <person name="Mu X."/>
            <person name="Myers E."/>
            <person name="Negre B."/>
            <person name="Newfeld S."/>
            <person name="Nielsen R."/>
            <person name="Noor M.A."/>
            <person name="O'Grady P."/>
            <person name="Pachter L."/>
            <person name="Papaceit M."/>
            <person name="Parisi M.J."/>
            <person name="Parisi M."/>
            <person name="Parts L."/>
            <person name="Pedersen J.S."/>
            <person name="Pesole G."/>
            <person name="Phillippy A.M."/>
            <person name="Ponting C.P."/>
            <person name="Pop M."/>
            <person name="Porcelli D."/>
            <person name="Powell J.R."/>
            <person name="Prohaska S."/>
            <person name="Pruitt K."/>
            <person name="Puig M."/>
            <person name="Quesneville H."/>
            <person name="Ram K.R."/>
            <person name="Rand D."/>
            <person name="Rasmussen M.D."/>
            <person name="Reed L.K."/>
            <person name="Reenan R."/>
            <person name="Reily A."/>
            <person name="Remington K.A."/>
            <person name="Rieger T.T."/>
            <person name="Ritchie M.G."/>
            <person name="Robin C."/>
            <person name="Rogers Y.H."/>
            <person name="Rohde C."/>
            <person name="Rozas J."/>
            <person name="Rubenfield M.J."/>
            <person name="Ruiz A."/>
            <person name="Russo S."/>
            <person name="Salzberg S.L."/>
            <person name="Sanchez-Gracia A."/>
            <person name="Saranga D.J."/>
            <person name="Sato H."/>
            <person name="Schaeffer S.W."/>
            <person name="Schatz M.C."/>
            <person name="Schlenke T."/>
            <person name="Schwartz R."/>
            <person name="Segarra C."/>
            <person name="Singh R.S."/>
            <person name="Sirot L."/>
            <person name="Sirota M."/>
            <person name="Sisneros N.B."/>
            <person name="Smith C.D."/>
            <person name="Smith T.F."/>
            <person name="Spieth J."/>
            <person name="Stage D.E."/>
            <person name="Stark A."/>
            <person name="Stephan W."/>
            <person name="Strausberg R.L."/>
            <person name="Strempel S."/>
            <person name="Sturgill D."/>
            <person name="Sutton G."/>
            <person name="Sutton G.G."/>
            <person name="Tao W."/>
            <person name="Teichmann S."/>
            <person name="Tobari Y.N."/>
            <person name="Tomimura Y."/>
            <person name="Tsolas J.M."/>
            <person name="Valente V.L."/>
            <person name="Venter E."/>
            <person name="Venter J.C."/>
            <person name="Vicario S."/>
            <person name="Vieira F.G."/>
            <person name="Vilella A.J."/>
            <person name="Villasante A."/>
            <person name="Walenz B."/>
            <person name="Wang J."/>
            <person name="Wasserman M."/>
            <person name="Watts T."/>
            <person name="Wilson D."/>
            <person name="Wilson R.K."/>
            <person name="Wing R.A."/>
            <person name="Wolfner M.F."/>
            <person name="Wong A."/>
            <person name="Wong G.K."/>
            <person name="Wu C.I."/>
            <person name="Wu G."/>
            <person name="Yamamoto D."/>
            <person name="Yang H.P."/>
            <person name="Yang S.P."/>
            <person name="Yorke J.A."/>
            <person name="Yoshida K."/>
            <person name="Zdobnov E."/>
            <person name="Zhang P."/>
            <person name="Zhang Y."/>
            <person name="Zimin A.V."/>
            <person name="Baldwin J."/>
            <person name="Abdouelleil A."/>
            <person name="Abdulkadir J."/>
            <person name="Abebe A."/>
            <person name="Abera B."/>
            <person name="Abreu J."/>
            <person name="Acer S.C."/>
            <person name="Aftuck L."/>
            <person name="Alexander A."/>
            <person name="An P."/>
            <person name="Anderson E."/>
            <person name="Anderson S."/>
            <person name="Arachi H."/>
            <person name="Azer M."/>
            <person name="Bachantsang P."/>
            <person name="Barry A."/>
            <person name="Bayul T."/>
            <person name="Berlin A."/>
            <person name="Bessette D."/>
            <person name="Bloom T."/>
            <person name="Blye J."/>
            <person name="Boguslavskiy L."/>
            <person name="Bonnet C."/>
            <person name="Boukhgalter B."/>
            <person name="Bourzgui I."/>
            <person name="Brown A."/>
            <person name="Cahill P."/>
            <person name="Channer S."/>
            <person name="Cheshatsang Y."/>
            <person name="Chuda L."/>
            <person name="Citroen M."/>
            <person name="Collymore A."/>
            <person name="Cooke P."/>
            <person name="Costello M."/>
            <person name="D'Aco K."/>
            <person name="Daza R."/>
            <person name="De Haan G."/>
            <person name="DeGray S."/>
            <person name="DeMaso C."/>
            <person name="Dhargay N."/>
            <person name="Dooley K."/>
            <person name="Dooley E."/>
            <person name="Doricent M."/>
            <person name="Dorje P."/>
            <person name="Dorjee K."/>
            <person name="Dupes A."/>
            <person name="Elong R."/>
            <person name="Falk J."/>
            <person name="Farina A."/>
            <person name="Faro S."/>
            <person name="Ferguson D."/>
            <person name="Fisher S."/>
            <person name="Foley C.D."/>
            <person name="Franke A."/>
            <person name="Friedrich D."/>
            <person name="Gadbois L."/>
            <person name="Gearin G."/>
            <person name="Gearin C.R."/>
            <person name="Giannoukos G."/>
            <person name="Goode T."/>
            <person name="Graham J."/>
            <person name="Grandbois E."/>
            <person name="Grewal S."/>
            <person name="Gyaltsen K."/>
            <person name="Hafez N."/>
            <person name="Hagos B."/>
            <person name="Hall J."/>
            <person name="Henson C."/>
            <person name="Hollinger A."/>
            <person name="Honan T."/>
            <person name="Huard M.D."/>
            <person name="Hughes L."/>
            <person name="Hurhula B."/>
            <person name="Husby M.E."/>
            <person name="Kamat A."/>
            <person name="Kanga B."/>
            <person name="Kashin S."/>
            <person name="Khazanovich D."/>
            <person name="Kisner P."/>
            <person name="Lance K."/>
            <person name="Lara M."/>
            <person name="Lee W."/>
            <person name="Lennon N."/>
            <person name="Letendre F."/>
            <person name="LeVine R."/>
            <person name="Lipovsky A."/>
            <person name="Liu X."/>
            <person name="Liu J."/>
            <person name="Liu S."/>
            <person name="Lokyitsang T."/>
            <person name="Lokyitsang Y."/>
            <person name="Lubonja R."/>
            <person name="Lui A."/>
            <person name="MacDonald P."/>
            <person name="Magnisalis V."/>
            <person name="Maru K."/>
            <person name="Matthews C."/>
            <person name="McCusker W."/>
            <person name="McDonough S."/>
            <person name="Mehta T."/>
            <person name="Meldrim J."/>
            <person name="Meneus L."/>
            <person name="Mihai O."/>
            <person name="Mihalev A."/>
            <person name="Mihova T."/>
            <person name="Mittelman R."/>
            <person name="Mlenga V."/>
            <person name="Montmayeur A."/>
            <person name="Mulrain L."/>
            <person name="Navidi A."/>
            <person name="Naylor J."/>
            <person name="Negash T."/>
            <person name="Nguyen T."/>
            <person name="Nguyen N."/>
            <person name="Nicol R."/>
            <person name="Norbu C."/>
            <person name="Norbu N."/>
            <person name="Novod N."/>
            <person name="O'Neill B."/>
            <person name="Osman S."/>
            <person name="Markiewicz E."/>
            <person name="Oyono O.L."/>
            <person name="Patti C."/>
            <person name="Phunkhang P."/>
            <person name="Pierre F."/>
            <person name="Priest M."/>
            <person name="Raghuraman S."/>
            <person name="Rege F."/>
            <person name="Reyes R."/>
            <person name="Rise C."/>
            <person name="Rogov P."/>
            <person name="Ross K."/>
            <person name="Ryan E."/>
            <person name="Settipalli S."/>
            <person name="Shea T."/>
            <person name="Sherpa N."/>
            <person name="Shi L."/>
            <person name="Shih D."/>
            <person name="Sparrow T."/>
            <person name="Spaulding J."/>
            <person name="Stalker J."/>
            <person name="Stange-Thomann N."/>
            <person name="Stavropoulos S."/>
            <person name="Stone C."/>
            <person name="Strader C."/>
            <person name="Tesfaye S."/>
            <person name="Thomson T."/>
            <person name="Thoulutsang Y."/>
            <person name="Thoulutsang D."/>
            <person name="Topham K."/>
            <person name="Topping I."/>
            <person name="Tsamla T."/>
            <person name="Vassiliev H."/>
            <person name="Vo A."/>
            <person name="Wangchuk T."/>
            <person name="Wangdi T."/>
            <person name="Weiand M."/>
            <person name="Wilkinson J."/>
            <person name="Wilson A."/>
            <person name="Yadav S."/>
            <person name="Young G."/>
            <person name="Yu Q."/>
            <person name="Zembek L."/>
            <person name="Zhong D."/>
            <person name="Zimmer A."/>
            <person name="Zwirko Z."/>
            <person name="Jaffe D.B."/>
            <person name="Alvarez P."/>
            <person name="Brockman W."/>
            <person name="Butler J."/>
            <person name="Chin C."/>
            <person name="Gnerre S."/>
            <person name="Grabherr M."/>
            <person name="Kleber M."/>
            <person name="Mauceli E."/>
            <person name="MacCallum I."/>
        </authorList>
    </citation>
    <scope>NUCLEOTIDE SEQUENCE [LARGE SCALE GENOMIC DNA]</scope>
    <source>
        <strain evidence="3">Tucson 15010-1051.87</strain>
    </source>
</reference>
<evidence type="ECO:0000256" key="1">
    <source>
        <dbReference type="SAM" id="SignalP"/>
    </source>
</evidence>
<evidence type="ECO:0008006" key="4">
    <source>
        <dbReference type="Google" id="ProtNLM"/>
    </source>
</evidence>
<dbReference type="HOGENOM" id="CLU_018076_2_0_1"/>
<organism evidence="2 3">
    <name type="scientific">Drosophila virilis</name>
    <name type="common">Fruit fly</name>
    <dbReference type="NCBI Taxonomy" id="7244"/>
    <lineage>
        <taxon>Eukaryota</taxon>
        <taxon>Metazoa</taxon>
        <taxon>Ecdysozoa</taxon>
        <taxon>Arthropoda</taxon>
        <taxon>Hexapoda</taxon>
        <taxon>Insecta</taxon>
        <taxon>Pterygota</taxon>
        <taxon>Neoptera</taxon>
        <taxon>Endopterygota</taxon>
        <taxon>Diptera</taxon>
        <taxon>Brachycera</taxon>
        <taxon>Muscomorpha</taxon>
        <taxon>Ephydroidea</taxon>
        <taxon>Drosophilidae</taxon>
        <taxon>Drosophila</taxon>
    </lineage>
</organism>
<dbReference type="InParanoid" id="B4LBS6"/>
<gene>
    <name evidence="2" type="primary">Dvir\GJ12855</name>
    <name evidence="2" type="ORF">Dvir_GJ12855</name>
</gene>
<keyword evidence="3" id="KW-1185">Reference proteome</keyword>
<dbReference type="GO" id="GO:0005615">
    <property type="term" value="C:extracellular space"/>
    <property type="evidence" value="ECO:0007669"/>
    <property type="project" value="TreeGrafter"/>
</dbReference>
<name>B4LBS6_DROVI</name>
<dbReference type="PANTHER" id="PTHR10974">
    <property type="entry name" value="FI08016P-RELATED"/>
    <property type="match status" value="1"/>
</dbReference>
<dbReference type="OrthoDB" id="413313at2759"/>
<dbReference type="STRING" id="7244.B4LBS6"/>
<feature type="signal peptide" evidence="1">
    <location>
        <begin position="1"/>
        <end position="35"/>
    </location>
</feature>
<evidence type="ECO:0000313" key="2">
    <source>
        <dbReference type="EMBL" id="EDW68703.2"/>
    </source>
</evidence>
<dbReference type="PANTHER" id="PTHR10974:SF9">
    <property type="entry name" value="DUF229 DOMAIN CONTAINING PROTEIN-RELATED"/>
    <property type="match status" value="1"/>
</dbReference>
<dbReference type="EMBL" id="CH940647">
    <property type="protein sequence ID" value="EDW68703.2"/>
    <property type="molecule type" value="Genomic_DNA"/>
</dbReference>
<accession>B4LBS6</accession>
<dbReference type="Proteomes" id="UP000008792">
    <property type="component" value="Unassembled WGS sequence"/>
</dbReference>
<dbReference type="Gene3D" id="3.40.720.10">
    <property type="entry name" value="Alkaline Phosphatase, subunit A"/>
    <property type="match status" value="1"/>
</dbReference>
<dbReference type="SUPFAM" id="SSF53649">
    <property type="entry name" value="Alkaline phosphatase-like"/>
    <property type="match status" value="1"/>
</dbReference>
<dbReference type="InterPro" id="IPR004245">
    <property type="entry name" value="DUF229"/>
</dbReference>